<keyword evidence="3" id="KW-1185">Reference proteome</keyword>
<dbReference type="EMBL" id="JBDJPC010000002">
    <property type="protein sequence ID" value="KAL1512888.1"/>
    <property type="molecule type" value="Genomic_DNA"/>
</dbReference>
<organism evidence="2 3">
    <name type="scientific">Hypothenemus hampei</name>
    <name type="common">Coffee berry borer</name>
    <dbReference type="NCBI Taxonomy" id="57062"/>
    <lineage>
        <taxon>Eukaryota</taxon>
        <taxon>Metazoa</taxon>
        <taxon>Ecdysozoa</taxon>
        <taxon>Arthropoda</taxon>
        <taxon>Hexapoda</taxon>
        <taxon>Insecta</taxon>
        <taxon>Pterygota</taxon>
        <taxon>Neoptera</taxon>
        <taxon>Endopterygota</taxon>
        <taxon>Coleoptera</taxon>
        <taxon>Polyphaga</taxon>
        <taxon>Cucujiformia</taxon>
        <taxon>Curculionidae</taxon>
        <taxon>Scolytinae</taxon>
        <taxon>Hypothenemus</taxon>
    </lineage>
</organism>
<dbReference type="Proteomes" id="UP001566132">
    <property type="component" value="Unassembled WGS sequence"/>
</dbReference>
<comment type="caution">
    <text evidence="2">The sequence shown here is derived from an EMBL/GenBank/DDBJ whole genome shotgun (WGS) entry which is preliminary data.</text>
</comment>
<dbReference type="AlphaFoldDB" id="A0ABD1F5L9"/>
<gene>
    <name evidence="2" type="ORF">ABEB36_002394</name>
</gene>
<evidence type="ECO:0000256" key="1">
    <source>
        <dbReference type="SAM" id="MobiDB-lite"/>
    </source>
</evidence>
<reference evidence="2 3" key="1">
    <citation type="submission" date="2024-05" db="EMBL/GenBank/DDBJ databases">
        <title>Genetic variation in Jamaican populations of the coffee berry borer (Hypothenemus hampei).</title>
        <authorList>
            <person name="Errbii M."/>
            <person name="Myrie A."/>
        </authorList>
    </citation>
    <scope>NUCLEOTIDE SEQUENCE [LARGE SCALE GENOMIC DNA]</scope>
    <source>
        <strain evidence="2">JA-Hopewell-2020-01-JO</strain>
        <tissue evidence="2">Whole body</tissue>
    </source>
</reference>
<feature type="compositionally biased region" description="Polar residues" evidence="1">
    <location>
        <begin position="195"/>
        <end position="212"/>
    </location>
</feature>
<protein>
    <submittedName>
        <fullName evidence="2">Uncharacterized protein</fullName>
    </submittedName>
</protein>
<feature type="compositionally biased region" description="Polar residues" evidence="1">
    <location>
        <begin position="374"/>
        <end position="389"/>
    </location>
</feature>
<feature type="region of interest" description="Disordered" evidence="1">
    <location>
        <begin position="361"/>
        <end position="417"/>
    </location>
</feature>
<proteinExistence type="predicted"/>
<sequence>MDEDIFKKPTEETLEAISKKPCISKNEQKMVPLQLLNVSDEFIPRESLDFNNLPSPRESLGILHLSTMDLGKESLLNINKETEDLFCKSLEYDKKNIAMFLNDSYLSLGSQEKSFDKEKYLLDNTPQPNWDEIDLSKSSNHETNMVYDKEIVCKKVDEMLGMQVPNLEEKIQLKNFNKCDSISALSISENLSRISKPSQHSLPENPSFNSDHSNLDNETSRLLKQLSEIINRKENLSSAQKNDALHHLNCLRNLLDGNKHTSLHSEDSGRSSVEDCPLIQVQDVKTETFVNNKSQVVFKENKQTSSINRGDSPAVRNKRESTIHSKLMVLNEHKNKRVLQPKREPLRAVLPIEKMAKVNIKKKHASITPERKIPTSSKLSIQSKKNTTPIQPPRLKPMASSTPTNQQPQILSEDNKEETKYCVSKGPLSKTQTLKLFRRNSSIESSSKLLSNNFGTSKLKLGRSFSTGKEPKFITALSQVRQNILSSPYFLQKRQTISNVSDGKETTIKLDKEKKVINKSLEKENKKPTKT</sequence>
<feature type="compositionally biased region" description="Polar residues" evidence="1">
    <location>
        <begin position="399"/>
        <end position="412"/>
    </location>
</feature>
<evidence type="ECO:0000313" key="3">
    <source>
        <dbReference type="Proteomes" id="UP001566132"/>
    </source>
</evidence>
<name>A0ABD1F5L9_HYPHA</name>
<evidence type="ECO:0000313" key="2">
    <source>
        <dbReference type="EMBL" id="KAL1512888.1"/>
    </source>
</evidence>
<accession>A0ABD1F5L9</accession>
<feature type="region of interest" description="Disordered" evidence="1">
    <location>
        <begin position="195"/>
        <end position="215"/>
    </location>
</feature>